<organism evidence="3 4">
    <name type="scientific">Arthrobacter halodurans</name>
    <dbReference type="NCBI Taxonomy" id="516699"/>
    <lineage>
        <taxon>Bacteria</taxon>
        <taxon>Bacillati</taxon>
        <taxon>Actinomycetota</taxon>
        <taxon>Actinomycetes</taxon>
        <taxon>Micrococcales</taxon>
        <taxon>Micrococcaceae</taxon>
        <taxon>Arthrobacter</taxon>
    </lineage>
</organism>
<evidence type="ECO:0000313" key="3">
    <source>
        <dbReference type="EMBL" id="MFB0835270.1"/>
    </source>
</evidence>
<reference evidence="3 4" key="1">
    <citation type="submission" date="2024-09" db="EMBL/GenBank/DDBJ databases">
        <authorList>
            <person name="Salinas-Garcia M.A."/>
            <person name="Prieme A."/>
        </authorList>
    </citation>
    <scope>NUCLEOTIDE SEQUENCE [LARGE SCALE GENOMIC DNA]</scope>
    <source>
        <strain evidence="3 4">DSM 21081</strain>
    </source>
</reference>
<dbReference type="EMBL" id="JBHDLJ010000009">
    <property type="protein sequence ID" value="MFB0835270.1"/>
    <property type="molecule type" value="Genomic_DNA"/>
</dbReference>
<evidence type="ECO:0000313" key="4">
    <source>
        <dbReference type="Proteomes" id="UP001575652"/>
    </source>
</evidence>
<proteinExistence type="predicted"/>
<dbReference type="Gene3D" id="3.40.50.300">
    <property type="entry name" value="P-loop containing nucleotide triphosphate hydrolases"/>
    <property type="match status" value="1"/>
</dbReference>
<gene>
    <name evidence="3" type="ORF">ACETWP_11790</name>
</gene>
<dbReference type="Proteomes" id="UP001575652">
    <property type="component" value="Unassembled WGS sequence"/>
</dbReference>
<dbReference type="RefSeq" id="WP_373972446.1">
    <property type="nucleotide sequence ID" value="NZ_JBHDLJ010000009.1"/>
</dbReference>
<dbReference type="SMART" id="SM00421">
    <property type="entry name" value="HTH_LUXR"/>
    <property type="match status" value="1"/>
</dbReference>
<dbReference type="InterPro" id="IPR000792">
    <property type="entry name" value="Tscrpt_reg_LuxR_C"/>
</dbReference>
<comment type="caution">
    <text evidence="3">The sequence shown here is derived from an EMBL/GenBank/DDBJ whole genome shotgun (WGS) entry which is preliminary data.</text>
</comment>
<feature type="domain" description="HTH luxR-type" evidence="2">
    <location>
        <begin position="820"/>
        <end position="885"/>
    </location>
</feature>
<dbReference type="InterPro" id="IPR036388">
    <property type="entry name" value="WH-like_DNA-bd_sf"/>
</dbReference>
<dbReference type="InterPro" id="IPR016032">
    <property type="entry name" value="Sig_transdc_resp-reg_C-effctor"/>
</dbReference>
<dbReference type="Pfam" id="PF00196">
    <property type="entry name" value="GerE"/>
    <property type="match status" value="1"/>
</dbReference>
<accession>A0ABV4URG8</accession>
<evidence type="ECO:0000256" key="1">
    <source>
        <dbReference type="SAM" id="MobiDB-lite"/>
    </source>
</evidence>
<evidence type="ECO:0000259" key="2">
    <source>
        <dbReference type="PROSITE" id="PS50043"/>
    </source>
</evidence>
<dbReference type="PROSITE" id="PS50043">
    <property type="entry name" value="HTH_LUXR_2"/>
    <property type="match status" value="1"/>
</dbReference>
<dbReference type="Gene3D" id="1.10.10.10">
    <property type="entry name" value="Winged helix-like DNA-binding domain superfamily/Winged helix DNA-binding domain"/>
    <property type="match status" value="1"/>
</dbReference>
<keyword evidence="4" id="KW-1185">Reference proteome</keyword>
<feature type="region of interest" description="Disordered" evidence="1">
    <location>
        <begin position="1"/>
        <end position="41"/>
    </location>
</feature>
<feature type="compositionally biased region" description="Low complexity" evidence="1">
    <location>
        <begin position="1"/>
        <end position="20"/>
    </location>
</feature>
<dbReference type="SUPFAM" id="SSF46894">
    <property type="entry name" value="C-terminal effector domain of the bipartite response regulators"/>
    <property type="match status" value="1"/>
</dbReference>
<sequence length="889" mass="92897">MGQAVGSPESPRAAAPSAGADRGRDPAPDAPPAHARLPRQPRFAVARPRLFEELARSAALPVTIVRGSGGLGKTGLVVNWLEHGAGSGAPPMPAVWLDGSTLAAAGPIGRDAFWAAVLAGLPGRAGASPATGPPRGAGLVAALRAATAGRPVLLVVDGWNHAESGELESELLAAAAAVPELHWLLTTRTVGALERRRSLLDLEVAVIGPEALRLTGPEVAAMLRDTGLEGEAEEVLRAAGGSVRFVRAVRLRALELRAVGPVGLADVLRAVALDVRSMLESGAVAHDLAGFLARTALPEAFPEELAVRLTADRESGPKMREAHARGFGDFAGARDSEFAYVPLVRSALLAELEERYEAELPGLRRECAVYLSERGEPVEALRHAVASGRLRLVAGVVVRHAPALLDDPARQDTIALLGDLPTARLAEYPLVAAVLALAYNASGLHRARGQELLALAVSGARLRARSADASERMVLAVVEVVALRVGGRLAPAEAAARRALARHAQMPVAGRDRIAAFEDTLLLQLALTLAMAGRADDAAGTAALAVTMASRSGDAARKGYALGVAAYLDAAEGDVRRAAAKVERSLSKGWLAPGTNTYVAAPLLLARSVVAFEALDVEAGRSALEPLRGDFETSEFWPQILGMTAMFDLLAGEPARSLGALRAVASRGRELPPTSPSLKLGLDAAAVWLHLGLGDGTAALSVLRRHRGGGRWTEMLEARVHLARREPGSVLRLTVHTEGPASPRHRLDAAVLALAARLQLGDDADAARRLEEITGIADVFGLTSPITLLPAPDLRRVLAAAAAHGVELPVPAGYRPVISGDLPSVLLTARETAVLRELEASGNVAAIAENLFVSVNTVKSQLRSVYRKLGARSRDEAVAAARRQGLLRG</sequence>
<name>A0ABV4URG8_9MICC</name>
<dbReference type="CDD" id="cd06170">
    <property type="entry name" value="LuxR_C_like"/>
    <property type="match status" value="1"/>
</dbReference>
<dbReference type="InterPro" id="IPR027417">
    <property type="entry name" value="P-loop_NTPase"/>
</dbReference>
<protein>
    <submittedName>
        <fullName evidence="3">LuxR C-terminal-related transcriptional regulator</fullName>
    </submittedName>
</protein>